<name>A0A402AI14_9CHLR</name>
<dbReference type="InterPro" id="IPR015421">
    <property type="entry name" value="PyrdxlP-dep_Trfase_major"/>
</dbReference>
<dbReference type="Pfam" id="PF00155">
    <property type="entry name" value="Aminotran_1_2"/>
    <property type="match status" value="1"/>
</dbReference>
<dbReference type="SUPFAM" id="SSF53383">
    <property type="entry name" value="PLP-dependent transferases"/>
    <property type="match status" value="1"/>
</dbReference>
<reference evidence="3" key="1">
    <citation type="submission" date="2018-12" db="EMBL/GenBank/DDBJ databases">
        <title>Tengunoibacter tsumagoiensis gen. nov., sp. nov., Dictyobacter kobayashii sp. nov., D. alpinus sp. nov., and D. joshuensis sp. nov. and description of Dictyobacteraceae fam. nov. within the order Ktedonobacterales isolated from Tengu-no-mugimeshi.</title>
        <authorList>
            <person name="Wang C.M."/>
            <person name="Zheng Y."/>
            <person name="Sakai Y."/>
            <person name="Toyoda A."/>
            <person name="Minakuchi Y."/>
            <person name="Abe K."/>
            <person name="Yokota A."/>
            <person name="Yabe S."/>
        </authorList>
    </citation>
    <scope>NUCLEOTIDE SEQUENCE [LARGE SCALE GENOMIC DNA]</scope>
    <source>
        <strain evidence="3">Uno11</strain>
    </source>
</reference>
<evidence type="ECO:0000313" key="3">
    <source>
        <dbReference type="Proteomes" id="UP000287188"/>
    </source>
</evidence>
<sequence length="210" mass="23894">MLECERLLLSQGFDPRIYDIYGIGNPVLRGWLAQDMGRWGLQVTHQNVHLSLGAMDGIDNVLRGLAHIYRTQGIEQVGILFPEPGFGVPEWQAQSYGYHIHRYKTSAENHFKLTGAQLDQILADNPDIRVFYLTITNNPTAFAYSPDELEDLHNVLRRYRDQGRVVYILADLAYIGTGKPEEDQARMATFTPPMYNNIRSSSVVFLKPIP</sequence>
<proteinExistence type="predicted"/>
<feature type="domain" description="Aminotransferase class I/classII large" evidence="1">
    <location>
        <begin position="75"/>
        <end position="183"/>
    </location>
</feature>
<dbReference type="InterPro" id="IPR015424">
    <property type="entry name" value="PyrdxlP-dep_Trfase"/>
</dbReference>
<dbReference type="Gene3D" id="3.40.640.10">
    <property type="entry name" value="Type I PLP-dependent aspartate aminotransferase-like (Major domain)"/>
    <property type="match status" value="1"/>
</dbReference>
<gene>
    <name evidence="2" type="ORF">KDK_25610</name>
</gene>
<comment type="caution">
    <text evidence="2">The sequence shown here is derived from an EMBL/GenBank/DDBJ whole genome shotgun (WGS) entry which is preliminary data.</text>
</comment>
<dbReference type="RefSeq" id="WP_161977325.1">
    <property type="nucleotide sequence ID" value="NZ_BIFS01000001.1"/>
</dbReference>
<dbReference type="GO" id="GO:0030170">
    <property type="term" value="F:pyridoxal phosphate binding"/>
    <property type="evidence" value="ECO:0007669"/>
    <property type="project" value="InterPro"/>
</dbReference>
<dbReference type="Proteomes" id="UP000287188">
    <property type="component" value="Unassembled WGS sequence"/>
</dbReference>
<dbReference type="InterPro" id="IPR004839">
    <property type="entry name" value="Aminotransferase_I/II_large"/>
</dbReference>
<protein>
    <recommendedName>
        <fullName evidence="1">Aminotransferase class I/classII large domain-containing protein</fullName>
    </recommendedName>
</protein>
<evidence type="ECO:0000259" key="1">
    <source>
        <dbReference type="Pfam" id="PF00155"/>
    </source>
</evidence>
<dbReference type="AlphaFoldDB" id="A0A402AI14"/>
<keyword evidence="3" id="KW-1185">Reference proteome</keyword>
<accession>A0A402AI14</accession>
<evidence type="ECO:0000313" key="2">
    <source>
        <dbReference type="EMBL" id="GCE18761.1"/>
    </source>
</evidence>
<dbReference type="EMBL" id="BIFS01000001">
    <property type="protein sequence ID" value="GCE18761.1"/>
    <property type="molecule type" value="Genomic_DNA"/>
</dbReference>
<organism evidence="2 3">
    <name type="scientific">Dictyobacter kobayashii</name>
    <dbReference type="NCBI Taxonomy" id="2014872"/>
    <lineage>
        <taxon>Bacteria</taxon>
        <taxon>Bacillati</taxon>
        <taxon>Chloroflexota</taxon>
        <taxon>Ktedonobacteria</taxon>
        <taxon>Ktedonobacterales</taxon>
        <taxon>Dictyobacteraceae</taxon>
        <taxon>Dictyobacter</taxon>
    </lineage>
</organism>